<feature type="coiled-coil region" evidence="1">
    <location>
        <begin position="423"/>
        <end position="457"/>
    </location>
</feature>
<dbReference type="AlphaFoldDB" id="A0A9N9ZX39"/>
<evidence type="ECO:0000256" key="1">
    <source>
        <dbReference type="SAM" id="Coils"/>
    </source>
</evidence>
<organism evidence="4 5">
    <name type="scientific">Bemisia tabaci</name>
    <name type="common">Sweetpotato whitefly</name>
    <name type="synonym">Aleurodes tabaci</name>
    <dbReference type="NCBI Taxonomy" id="7038"/>
    <lineage>
        <taxon>Eukaryota</taxon>
        <taxon>Metazoa</taxon>
        <taxon>Ecdysozoa</taxon>
        <taxon>Arthropoda</taxon>
        <taxon>Hexapoda</taxon>
        <taxon>Insecta</taxon>
        <taxon>Pterygota</taxon>
        <taxon>Neoptera</taxon>
        <taxon>Paraneoptera</taxon>
        <taxon>Hemiptera</taxon>
        <taxon>Sternorrhyncha</taxon>
        <taxon>Aleyrodoidea</taxon>
        <taxon>Aleyrodidae</taxon>
        <taxon>Aleyrodinae</taxon>
        <taxon>Bemisia</taxon>
    </lineage>
</organism>
<feature type="domain" description="RNase NYN" evidence="3">
    <location>
        <begin position="806"/>
        <end position="960"/>
    </location>
</feature>
<keyword evidence="1" id="KW-0175">Coiled coil</keyword>
<dbReference type="InterPro" id="IPR021869">
    <property type="entry name" value="RNase_Zc3h12_NYN"/>
</dbReference>
<dbReference type="Gene3D" id="3.40.50.11980">
    <property type="match status" value="1"/>
</dbReference>
<dbReference type="GO" id="GO:0036464">
    <property type="term" value="C:cytoplasmic ribonucleoprotein granule"/>
    <property type="evidence" value="ECO:0007669"/>
    <property type="project" value="TreeGrafter"/>
</dbReference>
<evidence type="ECO:0000313" key="5">
    <source>
        <dbReference type="Proteomes" id="UP001152759"/>
    </source>
</evidence>
<feature type="compositionally biased region" description="Basic residues" evidence="2">
    <location>
        <begin position="1"/>
        <end position="14"/>
    </location>
</feature>
<dbReference type="CDD" id="cd18719">
    <property type="entry name" value="PIN_Zc3h12a-N4BP1-like"/>
    <property type="match status" value="1"/>
</dbReference>
<sequence>MNRHQIRKRSRNKNPKSTFEQDYSDVSPEVITLDSRQKRKLREPCPVIDLEDEDISIVSTNLTHSTPSLQSHVSIHNKIKKKKQKFVEEVCVIENELHIEPPKKQTHVINIEEKGKFSTKDKTNLIAPESITAISSPVSSLNSEKSIDFESPSSVLFPVASSSKTPAPNETVIEPLMCTPLSVSKTSPQSFILDQTPSNFMPYKRSFQLPNLEEIHCIEEKEKEKVAEEIHCIEEKEKVALSQSVNKRVKRRACRYALRSCGPPLLCDIQTNIAASRKELNRKRSRKSSQKNIRNSKLSKIEGPISQCSDRSKQLSRRSAMEASRELNNSSSHDEGSSNSLKSQSHEIQELDFIPIAPTPKEVEEDLRKFFRQNKRRKTRKLPLRCLSKDSVSTTLTSVYSLEMELRKQKRQASKERKKECKKALVREKLKKQKVKNKNLQGNVRQMTALMKKIKSNIHHRLKLLLDENLPFRSGLKKFQLKYLRDLTSIRDDDYVAMLEGINKCESLFTKTGMFHEITDWASKLYNMLNSIMNKKNRKLPAHFKLKQKLSLSKSKMEKLKPTTRTQVAQDESRKSKKLNSWTDEKPKIHQMRDKQAFKCRSRINEKACSSKKEPYPANSTPNENARSRDSSPDPSESLNDFNWLTLDAWRTDYEDISSDEMPASKPEIVPQIPENVPVAESSSTEDQLHRPRSESESSCQEVPVEPNSKIIEVVSLDEVEERDTHLSTSPVSEQTLTNEIEMEVIDQTLIHDAMSSALVRSKEASMLRTRPRPDDDQLSVSSEDSFSVDIGTNIFVPGGVSFKGRRPIIIDGSNVAIAHGISKRGIRVFSSKGLEICAKFFTKRGHKVIIFVPLFRRSDHRTLHPEILNKLSDRGLITYTPSRRVNQKLSVPYDDRYIVQCAVALGGVIVSTDNFRDLLQENPTWRSTIEKRLLMFTFVGDMLIFPQDPLGRRGPKLDEFLMFPR</sequence>
<feature type="region of interest" description="Disordered" evidence="2">
    <location>
        <begin position="1"/>
        <end position="27"/>
    </location>
</feature>
<feature type="compositionally biased region" description="Basic residues" evidence="2">
    <location>
        <begin position="280"/>
        <end position="289"/>
    </location>
</feature>
<keyword evidence="5" id="KW-1185">Reference proteome</keyword>
<dbReference type="KEGG" id="btab:109041117"/>
<feature type="region of interest" description="Disordered" evidence="2">
    <location>
        <begin position="278"/>
        <end position="346"/>
    </location>
</feature>
<dbReference type="GO" id="GO:0004521">
    <property type="term" value="F:RNA endonuclease activity"/>
    <property type="evidence" value="ECO:0007669"/>
    <property type="project" value="TreeGrafter"/>
</dbReference>
<reference evidence="4" key="1">
    <citation type="submission" date="2021-12" db="EMBL/GenBank/DDBJ databases">
        <authorList>
            <person name="King R."/>
        </authorList>
    </citation>
    <scope>NUCLEOTIDE SEQUENCE</scope>
</reference>
<evidence type="ECO:0000259" key="3">
    <source>
        <dbReference type="Pfam" id="PF11977"/>
    </source>
</evidence>
<protein>
    <recommendedName>
        <fullName evidence="3">RNase NYN domain-containing protein</fullName>
    </recommendedName>
</protein>
<evidence type="ECO:0000313" key="4">
    <source>
        <dbReference type="EMBL" id="CAH0381242.1"/>
    </source>
</evidence>
<dbReference type="GO" id="GO:0005634">
    <property type="term" value="C:nucleus"/>
    <property type="evidence" value="ECO:0007669"/>
    <property type="project" value="TreeGrafter"/>
</dbReference>
<dbReference type="Pfam" id="PF11977">
    <property type="entry name" value="RNase_Zc3h12a"/>
    <property type="match status" value="1"/>
</dbReference>
<accession>A0A9N9ZX39</accession>
<dbReference type="Proteomes" id="UP001152759">
    <property type="component" value="Chromosome 1"/>
</dbReference>
<dbReference type="EMBL" id="OU963862">
    <property type="protein sequence ID" value="CAH0381242.1"/>
    <property type="molecule type" value="Genomic_DNA"/>
</dbReference>
<feature type="compositionally biased region" description="Basic and acidic residues" evidence="2">
    <location>
        <begin position="687"/>
        <end position="696"/>
    </location>
</feature>
<dbReference type="GO" id="GO:0003729">
    <property type="term" value="F:mRNA binding"/>
    <property type="evidence" value="ECO:0007669"/>
    <property type="project" value="TreeGrafter"/>
</dbReference>
<feature type="region of interest" description="Disordered" evidence="2">
    <location>
        <begin position="555"/>
        <end position="640"/>
    </location>
</feature>
<feature type="compositionally biased region" description="Basic and acidic residues" evidence="2">
    <location>
        <begin position="583"/>
        <end position="615"/>
    </location>
</feature>
<feature type="region of interest" description="Disordered" evidence="2">
    <location>
        <begin position="659"/>
        <end position="704"/>
    </location>
</feature>
<name>A0A9N9ZX39_BEMTA</name>
<evidence type="ECO:0000256" key="2">
    <source>
        <dbReference type="SAM" id="MobiDB-lite"/>
    </source>
</evidence>
<dbReference type="PANTHER" id="PTHR12876:SF35">
    <property type="entry name" value="LD08718P-RELATED"/>
    <property type="match status" value="1"/>
</dbReference>
<dbReference type="FunFam" id="3.40.50.11980:FF:000001">
    <property type="entry name" value="ZC3H12A isoform 1"/>
    <property type="match status" value="1"/>
</dbReference>
<proteinExistence type="predicted"/>
<dbReference type="InterPro" id="IPR051101">
    <property type="entry name" value="ZC3H12/N4BP1_RNase_Reg"/>
</dbReference>
<dbReference type="PANTHER" id="PTHR12876">
    <property type="entry name" value="N4BP1-RELATED"/>
    <property type="match status" value="1"/>
</dbReference>
<gene>
    <name evidence="4" type="ORF">BEMITA_LOCUS911</name>
</gene>